<protein>
    <submittedName>
        <fullName evidence="4">Helicase protein</fullName>
    </submittedName>
</protein>
<evidence type="ECO:0000313" key="4">
    <source>
        <dbReference type="EMBL" id="EHL95524.1"/>
    </source>
</evidence>
<evidence type="ECO:0000313" key="5">
    <source>
        <dbReference type="Proteomes" id="UP000004625"/>
    </source>
</evidence>
<dbReference type="GO" id="GO:0003676">
    <property type="term" value="F:nucleic acid binding"/>
    <property type="evidence" value="ECO:0007669"/>
    <property type="project" value="InterPro"/>
</dbReference>
<dbReference type="STRING" id="797515.HMPREF9103_02940"/>
<dbReference type="EMBL" id="AGEY01000199">
    <property type="protein sequence ID" value="EHL95524.1"/>
    <property type="molecule type" value="Genomic_DNA"/>
</dbReference>
<gene>
    <name evidence="4" type="ORF">HMPREF9103_02940</name>
</gene>
<dbReference type="GO" id="GO:0005524">
    <property type="term" value="F:ATP binding"/>
    <property type="evidence" value="ECO:0007669"/>
    <property type="project" value="UniProtKB-KW"/>
</dbReference>
<proteinExistence type="predicted"/>
<dbReference type="eggNOG" id="COG1061">
    <property type="taxonomic scope" value="Bacteria"/>
</dbReference>
<feature type="domain" description="Helicase C-terminal" evidence="3">
    <location>
        <begin position="870"/>
        <end position="979"/>
    </location>
</feature>
<dbReference type="CDD" id="cd18785">
    <property type="entry name" value="SF2_C"/>
    <property type="match status" value="1"/>
</dbReference>
<evidence type="ECO:0000256" key="2">
    <source>
        <dbReference type="ARBA" id="ARBA00022840"/>
    </source>
</evidence>
<dbReference type="InterPro" id="IPR001650">
    <property type="entry name" value="Helicase_C-like"/>
</dbReference>
<dbReference type="RefSeq" id="WP_008215110.1">
    <property type="nucleotide sequence ID" value="NZ_JH415061.1"/>
</dbReference>
<accession>G9ZT68</accession>
<sequence>MNNEKSLSKEQQNGLRDKYSERIKRLILGPGSENINDDVEHEIISENPKIRYVTGILYPEKALQHNDSVDTAEVEQSGDPIEDPIAVDNNFKASSMGFTFYCKADVGKIEAVIKTAKYNKIAKPFINVSDNLFDSLKGLDNVPFLEFKDINHSISLSGEDDNSIKKSRDNLIKYLETNNPKNSQESIMIFLTHIKELFFSHAFFQRDPCTFTVSLDISQDGSNKKTVLYDFDTKRQNCLEVFDKVQTLRTKSFGNVLAVTIVIKNLMPNPLFQSSIQVKKQTGMQFYASEDVKLPDLSKLQKEDAMNVFMYRNNKTFASGHGVSACWDFEKGRVASVYTTYIPTFEITPTDTENKEIDKNILNPANYIGDDHSKQLAYLMKFIEQYEQWIDKTEKSTTNLSDDFRPLAGENIEKCRECVERMLETLNFLKKNDQAFKAFNIANETMLLQRMTDYSQKAQAYKTKDYSDVHFIFRPFQLAFILNSLESVMNPESKNRNNLDLIWVPTGGGKTEAYLFAIATTIAYRRLIHKKNYDGVTVIMRYTLRLLTSQQFERASKMICALEYIRKNRDDLGKTQVSIGLWIGEGTLNKLKDAKNTFNKMCNSDQLDEAIKKNKFQLLVCPWCGEEHSIIPDEKHFKDPYNWGYWPLSVPKPKYNIRCVNKNCPFHEGLPVFVVDQSIYQIRPTLVFGTVDKFAQIPLNEQAQNLFGSDNPEKYGRPDLVVQDELHLISGPLGSIVGLYEAGFDYIFHDRLTGQGCGPKYIASTATIRNAAEQVRGIFDREVQLFPPRGITDSDNFFVRDSKGKHGRKYFGIMGTGKSQMTVEVHMIAAMLQCAVSLGDDKRSEELFWTVACYFNSLRELGKASSLIRDDVRDYLGQLKKRLDISDQNFRNLPDDNAKELTSRITGNEIPNIMKRLSVAHDSDSPHDKHGLEAVDTLLATKMLSVGIDIGRLNTMLVIGQPKLTAEYIQATSRVGRSSLGAVFALYNSTRSRDRSHYETFQAYHQNLYKFVEPSSVTPFSIPAMKKGIPGVIVAMLRNTVERLSGDGSPQNILDKSIASQLQQVKKYLLQRVADSEGKYQLYGKDAKKIIDSCIDNWMRLAQKDVADEKQPEYQQFLYYKYLMSSDQYGGNLLLKSFNDKSHHSESMKVMGSMREVEDVSYVDIKGDVENGI</sequence>
<dbReference type="AlphaFoldDB" id="G9ZT68"/>
<dbReference type="Proteomes" id="UP000004625">
    <property type="component" value="Unassembled WGS sequence"/>
</dbReference>
<dbReference type="Pfam" id="PF00270">
    <property type="entry name" value="DEAD"/>
    <property type="match status" value="1"/>
</dbReference>
<reference evidence="4 5" key="1">
    <citation type="submission" date="2011-09" db="EMBL/GenBank/DDBJ databases">
        <authorList>
            <person name="Weinstock G."/>
            <person name="Sodergren E."/>
            <person name="Clifton S."/>
            <person name="Fulton L."/>
            <person name="Fulton B."/>
            <person name="Courtney L."/>
            <person name="Fronick C."/>
            <person name="Harrison M."/>
            <person name="Strong C."/>
            <person name="Farmer C."/>
            <person name="Delahaunty K."/>
            <person name="Markovic C."/>
            <person name="Hall O."/>
            <person name="Minx P."/>
            <person name="Tomlinson C."/>
            <person name="Mitreva M."/>
            <person name="Hou S."/>
            <person name="Chen J."/>
            <person name="Wollam A."/>
            <person name="Pepin K.H."/>
            <person name="Johnson M."/>
            <person name="Bhonagiri V."/>
            <person name="Zhang X."/>
            <person name="Suruliraj S."/>
            <person name="Warren W."/>
            <person name="Chinwalla A."/>
            <person name="Mardis E.R."/>
            <person name="Wilson R.K."/>
        </authorList>
    </citation>
    <scope>NUCLEOTIDE SEQUENCE [LARGE SCALE GENOMIC DNA]</scope>
    <source>
        <strain evidence="4 5">F0439</strain>
    </source>
</reference>
<dbReference type="SUPFAM" id="SSF52540">
    <property type="entry name" value="P-loop containing nucleoside triphosphate hydrolases"/>
    <property type="match status" value="2"/>
</dbReference>
<dbReference type="Pfam" id="PF00271">
    <property type="entry name" value="Helicase_C"/>
    <property type="match status" value="1"/>
</dbReference>
<evidence type="ECO:0000256" key="1">
    <source>
        <dbReference type="ARBA" id="ARBA00022741"/>
    </source>
</evidence>
<keyword evidence="2" id="KW-0067">ATP-binding</keyword>
<dbReference type="Gene3D" id="3.40.50.300">
    <property type="entry name" value="P-loop containing nucleotide triphosphate hydrolases"/>
    <property type="match status" value="2"/>
</dbReference>
<dbReference type="InterPro" id="IPR027417">
    <property type="entry name" value="P-loop_NTPase"/>
</dbReference>
<keyword evidence="1" id="KW-0547">Nucleotide-binding</keyword>
<evidence type="ECO:0000259" key="3">
    <source>
        <dbReference type="SMART" id="SM00490"/>
    </source>
</evidence>
<keyword evidence="5" id="KW-1185">Reference proteome</keyword>
<dbReference type="PATRIC" id="fig|797515.3.peg.2682"/>
<dbReference type="InterPro" id="IPR011545">
    <property type="entry name" value="DEAD/DEAH_box_helicase_dom"/>
</dbReference>
<dbReference type="HOGENOM" id="CLU_004880_0_0_9"/>
<keyword evidence="4" id="KW-0347">Helicase</keyword>
<dbReference type="GO" id="GO:0004386">
    <property type="term" value="F:helicase activity"/>
    <property type="evidence" value="ECO:0007669"/>
    <property type="project" value="UniProtKB-KW"/>
</dbReference>
<organism evidence="4 5">
    <name type="scientific">Lentilactobacillus parafarraginis F0439</name>
    <dbReference type="NCBI Taxonomy" id="797515"/>
    <lineage>
        <taxon>Bacteria</taxon>
        <taxon>Bacillati</taxon>
        <taxon>Bacillota</taxon>
        <taxon>Bacilli</taxon>
        <taxon>Lactobacillales</taxon>
        <taxon>Lactobacillaceae</taxon>
        <taxon>Lentilactobacillus</taxon>
    </lineage>
</organism>
<dbReference type="SMART" id="SM00490">
    <property type="entry name" value="HELICc"/>
    <property type="match status" value="1"/>
</dbReference>
<name>G9ZT68_9LACO</name>
<keyword evidence="4" id="KW-0378">Hydrolase</keyword>
<comment type="caution">
    <text evidence="4">The sequence shown here is derived from an EMBL/GenBank/DDBJ whole genome shotgun (WGS) entry which is preliminary data.</text>
</comment>